<dbReference type="PANTHER" id="PTHR45735:SF2">
    <property type="entry name" value="CLEAVAGE STIMULATION FACTOR SUBUNIT 2"/>
    <property type="match status" value="1"/>
</dbReference>
<evidence type="ECO:0000313" key="6">
    <source>
        <dbReference type="WormBase" id="SRAE_2000057700"/>
    </source>
</evidence>
<dbReference type="GeneID" id="36378267"/>
<dbReference type="WBParaSite" id="SRAE_2000057700.1">
    <property type="protein sequence ID" value="SRAE_2000057700.1"/>
    <property type="gene ID" value="WBGene00260773"/>
</dbReference>
<evidence type="ECO:0000313" key="4">
    <source>
        <dbReference type="Proteomes" id="UP000035682"/>
    </source>
</evidence>
<evidence type="ECO:0000256" key="1">
    <source>
        <dbReference type="PROSITE-ProRule" id="PRU00176"/>
    </source>
</evidence>
<dbReference type="Pfam" id="PF00076">
    <property type="entry name" value="RRM_1"/>
    <property type="match status" value="1"/>
</dbReference>
<dbReference type="GO" id="GO:0003729">
    <property type="term" value="F:mRNA binding"/>
    <property type="evidence" value="ECO:0007669"/>
    <property type="project" value="TreeGrafter"/>
</dbReference>
<dbReference type="SMART" id="SM00360">
    <property type="entry name" value="RRM"/>
    <property type="match status" value="1"/>
</dbReference>
<dbReference type="PROSITE" id="PS50102">
    <property type="entry name" value="RRM"/>
    <property type="match status" value="1"/>
</dbReference>
<dbReference type="SUPFAM" id="SSF54928">
    <property type="entry name" value="RNA-binding domain, RBD"/>
    <property type="match status" value="1"/>
</dbReference>
<gene>
    <name evidence="3 5 6" type="ORF">SRAE_2000057700</name>
</gene>
<feature type="domain" description="RRM" evidence="2">
    <location>
        <begin position="16"/>
        <end position="94"/>
    </location>
</feature>
<dbReference type="InterPro" id="IPR000504">
    <property type="entry name" value="RRM_dom"/>
</dbReference>
<evidence type="ECO:0000259" key="2">
    <source>
        <dbReference type="PROSITE" id="PS50102"/>
    </source>
</evidence>
<dbReference type="GO" id="GO:0005847">
    <property type="term" value="C:mRNA cleavage and polyadenylation specificity factor complex"/>
    <property type="evidence" value="ECO:0007669"/>
    <property type="project" value="TreeGrafter"/>
</dbReference>
<dbReference type="PANTHER" id="PTHR45735">
    <property type="entry name" value="CLEAVAGE STIMULATION FACTOR SUBUNIT 2"/>
    <property type="match status" value="1"/>
</dbReference>
<sequence length="95" mass="10714">MEGQVATEMPHQPQRFSVYVGNIPYSANENEIGRFFSSVGHVVNVRFVYDRETRRPKGFGFCDFSDMNGAQAAVQNLNGSDFNGRTLRVNYANKC</sequence>
<organism evidence="3">
    <name type="scientific">Strongyloides ratti</name>
    <name type="common">Parasitic roundworm</name>
    <dbReference type="NCBI Taxonomy" id="34506"/>
    <lineage>
        <taxon>Eukaryota</taxon>
        <taxon>Metazoa</taxon>
        <taxon>Ecdysozoa</taxon>
        <taxon>Nematoda</taxon>
        <taxon>Chromadorea</taxon>
        <taxon>Rhabditida</taxon>
        <taxon>Tylenchina</taxon>
        <taxon>Panagrolaimomorpha</taxon>
        <taxon>Strongyloidoidea</taxon>
        <taxon>Strongyloididae</taxon>
        <taxon>Strongyloides</taxon>
    </lineage>
</organism>
<dbReference type="Gene3D" id="3.30.70.330">
    <property type="match status" value="1"/>
</dbReference>
<dbReference type="OrthoDB" id="272703at2759"/>
<evidence type="ECO:0000313" key="5">
    <source>
        <dbReference type="WBParaSite" id="SRAE_2000057700.1"/>
    </source>
</evidence>
<dbReference type="CTD" id="36378267"/>
<dbReference type="RefSeq" id="XP_024505103.1">
    <property type="nucleotide sequence ID" value="XM_024651424.1"/>
</dbReference>
<protein>
    <submittedName>
        <fullName evidence="3 5">Cleavage stimulation factor 64 kilodalton subunit</fullName>
    </submittedName>
</protein>
<dbReference type="EMBL" id="LN609529">
    <property type="protein sequence ID" value="CEF65903.1"/>
    <property type="molecule type" value="Genomic_DNA"/>
</dbReference>
<dbReference type="OMA" id="LPWNTTA"/>
<evidence type="ECO:0000313" key="3">
    <source>
        <dbReference type="EMBL" id="CEF65903.1"/>
    </source>
</evidence>
<dbReference type="WormBase" id="SRAE_2000057700">
    <property type="protein sequence ID" value="SRP06069"/>
    <property type="gene ID" value="WBGene00260773"/>
</dbReference>
<reference evidence="3 4" key="1">
    <citation type="submission" date="2014-09" db="EMBL/GenBank/DDBJ databases">
        <authorList>
            <person name="Martin A.A."/>
        </authorList>
    </citation>
    <scope>NUCLEOTIDE SEQUENCE</scope>
    <source>
        <strain evidence="4">ED321</strain>
        <strain evidence="3">ED321 Heterogonic</strain>
    </source>
</reference>
<keyword evidence="1" id="KW-0694">RNA-binding</keyword>
<accession>A0A090LCQ3</accession>
<dbReference type="Proteomes" id="UP000035682">
    <property type="component" value="Unplaced"/>
</dbReference>
<name>A0A090LCQ3_STRRB</name>
<dbReference type="InterPro" id="IPR012677">
    <property type="entry name" value="Nucleotide-bd_a/b_plait_sf"/>
</dbReference>
<dbReference type="AlphaFoldDB" id="A0A090LCQ3"/>
<dbReference type="FunFam" id="3.30.70.330:FF:000748">
    <property type="entry name" value="RNA Binding Motif protein homolog"/>
    <property type="match status" value="1"/>
</dbReference>
<dbReference type="STRING" id="34506.A0A090LCQ3"/>
<dbReference type="InterPro" id="IPR035979">
    <property type="entry name" value="RBD_domain_sf"/>
</dbReference>
<reference evidence="5" key="2">
    <citation type="submission" date="2020-12" db="UniProtKB">
        <authorList>
            <consortium name="WormBaseParasite"/>
        </authorList>
    </citation>
    <scope>IDENTIFICATION</scope>
</reference>
<proteinExistence type="predicted"/>
<keyword evidence="4" id="KW-1185">Reference proteome</keyword>